<dbReference type="OrthoDB" id="2048950at2"/>
<comment type="caution">
    <text evidence="1">The sequence shown here is derived from an EMBL/GenBank/DDBJ whole genome shotgun (WGS) entry which is preliminary data.</text>
</comment>
<sequence length="68" mass="8448">MDYFEVYREIWQFHKQYIDRICNEDEFWEAVIADADKLYKKYDNSRFAKDLILAELTEFERIGKEEKT</sequence>
<dbReference type="Proteomes" id="UP000012589">
    <property type="component" value="Unassembled WGS sequence"/>
</dbReference>
<dbReference type="STRING" id="1235802.C823_05974"/>
<dbReference type="EMBL" id="AQFT01000207">
    <property type="protein sequence ID" value="EMZ17421.1"/>
    <property type="molecule type" value="Genomic_DNA"/>
</dbReference>
<evidence type="ECO:0000313" key="1">
    <source>
        <dbReference type="EMBL" id="EMZ17421.1"/>
    </source>
</evidence>
<reference evidence="1 2" key="1">
    <citation type="journal article" date="2014" name="Genome Announc.">
        <title>Draft genome sequences of the altered schaedler flora, a defined bacterial community from gnotobiotic mice.</title>
        <authorList>
            <person name="Wannemuehler M.J."/>
            <person name="Overstreet A.M."/>
            <person name="Ward D.V."/>
            <person name="Phillips G.J."/>
        </authorList>
    </citation>
    <scope>NUCLEOTIDE SEQUENCE [LARGE SCALE GENOMIC DNA]</scope>
    <source>
        <strain evidence="1 2">ASF492</strain>
    </source>
</reference>
<proteinExistence type="predicted"/>
<organism evidence="1 2">
    <name type="scientific">Eubacterium plexicaudatum ASF492</name>
    <dbReference type="NCBI Taxonomy" id="1235802"/>
    <lineage>
        <taxon>Bacteria</taxon>
        <taxon>Bacillati</taxon>
        <taxon>Bacillota</taxon>
        <taxon>Clostridia</taxon>
        <taxon>Eubacteriales</taxon>
        <taxon>Eubacteriaceae</taxon>
        <taxon>Eubacterium</taxon>
    </lineage>
</organism>
<keyword evidence="2" id="KW-1185">Reference proteome</keyword>
<evidence type="ECO:0000313" key="2">
    <source>
        <dbReference type="Proteomes" id="UP000012589"/>
    </source>
</evidence>
<protein>
    <submittedName>
        <fullName evidence="1">Uncharacterized protein</fullName>
    </submittedName>
</protein>
<gene>
    <name evidence="1" type="ORF">C823_05974</name>
</gene>
<accession>N1ZNE7</accession>
<dbReference type="AlphaFoldDB" id="N1ZNE7"/>
<dbReference type="HOGENOM" id="CLU_194272_1_0_9"/>
<dbReference type="PATRIC" id="fig|1235802.3.peg.6311"/>
<name>N1ZNE7_9FIRM</name>